<feature type="transmembrane region" description="Helical" evidence="1">
    <location>
        <begin position="61"/>
        <end position="81"/>
    </location>
</feature>
<organism evidence="2">
    <name type="scientific">Staphylococcus aureus</name>
    <dbReference type="NCBI Taxonomy" id="1280"/>
    <lineage>
        <taxon>Bacteria</taxon>
        <taxon>Bacillati</taxon>
        <taxon>Bacillota</taxon>
        <taxon>Bacilli</taxon>
        <taxon>Bacillales</taxon>
        <taxon>Staphylococcaceae</taxon>
        <taxon>Staphylococcus</taxon>
    </lineage>
</organism>
<accession>Q5KTU9</accession>
<keyword evidence="2" id="KW-0614">Plasmid</keyword>
<protein>
    <recommendedName>
        <fullName evidence="3">ABC transporter permease</fullName>
    </recommendedName>
</protein>
<feature type="transmembrane region" description="Helical" evidence="1">
    <location>
        <begin position="179"/>
        <end position="197"/>
    </location>
</feature>
<geneLocation type="plasmid" evidence="2">
    <name>pMS97</name>
</geneLocation>
<feature type="transmembrane region" description="Helical" evidence="1">
    <location>
        <begin position="145"/>
        <end position="172"/>
    </location>
</feature>
<dbReference type="AlphaFoldDB" id="Q5KTU9"/>
<proteinExistence type="predicted"/>
<dbReference type="EMBL" id="AB092817">
    <property type="protein sequence ID" value="BAD86534.1"/>
    <property type="molecule type" value="Genomic_DNA"/>
</dbReference>
<dbReference type="Pfam" id="PF12730">
    <property type="entry name" value="ABC2_membrane_4"/>
    <property type="match status" value="1"/>
</dbReference>
<name>Q5KTU9_STAAU</name>
<keyword evidence="1" id="KW-1133">Transmembrane helix</keyword>
<keyword evidence="1" id="KW-0812">Transmembrane</keyword>
<feature type="transmembrane region" description="Helical" evidence="1">
    <location>
        <begin position="20"/>
        <end position="41"/>
    </location>
</feature>
<keyword evidence="1" id="KW-0472">Membrane</keyword>
<feature type="transmembrane region" description="Helical" evidence="1">
    <location>
        <begin position="227"/>
        <end position="248"/>
    </location>
</feature>
<evidence type="ECO:0008006" key="3">
    <source>
        <dbReference type="Google" id="ProtNLM"/>
    </source>
</evidence>
<evidence type="ECO:0000256" key="1">
    <source>
        <dbReference type="SAM" id="Phobius"/>
    </source>
</evidence>
<evidence type="ECO:0000313" key="2">
    <source>
        <dbReference type="EMBL" id="BAD86534.1"/>
    </source>
</evidence>
<reference evidence="2" key="1">
    <citation type="submission" date="2002-10" db="EMBL/GenBank/DDBJ databases">
        <title>Nucleotide sequence of PstI fragment A of pMS97 isolated from Staphylococcus aureus.</title>
        <authorList>
            <person name="Matsuoka M."/>
        </authorList>
    </citation>
    <scope>NUCLEOTIDE SEQUENCE</scope>
    <source>
        <plasmid evidence="2">pMS97</plasmid>
    </source>
</reference>
<sequence length="255" mass="28921">MINLIQSEIYKLVRNKTFGYLMMASFILSFVLHILIIVDWWQLGGTSLDIAGLGELNALNIYLLPLFFNILVSTLGAFYISNEFSQNGQIKNPIISGKKRYQIFFSKYFVFTVSSIVISVLLPILTGIISVYILGHGEIFTTAKIIYLGIAIILFIFQFLSFTAIVFLIAMITGDSGKTILFTLLLTIFMLLVEKLSSGSIVEPLYHQTVFHQYSLVLKFNITSAEVIHSIFIGSIWFIILLLCNIFVMNRREIK</sequence>
<feature type="transmembrane region" description="Helical" evidence="1">
    <location>
        <begin position="108"/>
        <end position="133"/>
    </location>
</feature>